<dbReference type="Pfam" id="PF14200">
    <property type="entry name" value="RicinB_lectin_2"/>
    <property type="match status" value="1"/>
</dbReference>
<feature type="chain" id="PRO_5022216690" evidence="1">
    <location>
        <begin position="22"/>
        <end position="92"/>
    </location>
</feature>
<proteinExistence type="predicted"/>
<sequence length="92" mass="9626">MVMAGLTAMAMAVGFGPSAQAADGFYEIVNFGSGVYRFINRATGKCMDLKYGRDADGTIIHVRGGSTSAGAQIQSVHCTGFGNAAQVWSFRP</sequence>
<dbReference type="Gene3D" id="2.80.10.50">
    <property type="match status" value="1"/>
</dbReference>
<feature type="domain" description="Ricin B lectin" evidence="2">
    <location>
        <begin position="17"/>
        <end position="61"/>
    </location>
</feature>
<gene>
    <name evidence="3" type="ORF">FKR81_33530</name>
</gene>
<dbReference type="PROSITE" id="PS50231">
    <property type="entry name" value="RICIN_B_LECTIN"/>
    <property type="match status" value="1"/>
</dbReference>
<dbReference type="Proteomes" id="UP000316639">
    <property type="component" value="Unassembled WGS sequence"/>
</dbReference>
<protein>
    <submittedName>
        <fullName evidence="3">RICIN domain-containing protein</fullName>
    </submittedName>
</protein>
<dbReference type="InterPro" id="IPR035992">
    <property type="entry name" value="Ricin_B-like_lectins"/>
</dbReference>
<organism evidence="3 4">
    <name type="scientific">Lentzea tibetensis</name>
    <dbReference type="NCBI Taxonomy" id="2591470"/>
    <lineage>
        <taxon>Bacteria</taxon>
        <taxon>Bacillati</taxon>
        <taxon>Actinomycetota</taxon>
        <taxon>Actinomycetes</taxon>
        <taxon>Pseudonocardiales</taxon>
        <taxon>Pseudonocardiaceae</taxon>
        <taxon>Lentzea</taxon>
    </lineage>
</organism>
<dbReference type="CDD" id="cd00161">
    <property type="entry name" value="beta-trefoil_Ricin-like"/>
    <property type="match status" value="1"/>
</dbReference>
<dbReference type="RefSeq" id="WP_146358247.1">
    <property type="nucleotide sequence ID" value="NZ_VOBR01000028.1"/>
</dbReference>
<keyword evidence="1" id="KW-0732">Signal</keyword>
<dbReference type="EMBL" id="VOBR01000028">
    <property type="protein sequence ID" value="TWP46975.1"/>
    <property type="molecule type" value="Genomic_DNA"/>
</dbReference>
<dbReference type="InterPro" id="IPR000772">
    <property type="entry name" value="Ricin_B_lectin"/>
</dbReference>
<dbReference type="SUPFAM" id="SSF50370">
    <property type="entry name" value="Ricin B-like lectins"/>
    <property type="match status" value="1"/>
</dbReference>
<feature type="signal peptide" evidence="1">
    <location>
        <begin position="1"/>
        <end position="21"/>
    </location>
</feature>
<dbReference type="OrthoDB" id="4273937at2"/>
<name>A0A563EJU3_9PSEU</name>
<evidence type="ECO:0000259" key="2">
    <source>
        <dbReference type="Pfam" id="PF14200"/>
    </source>
</evidence>
<evidence type="ECO:0000313" key="4">
    <source>
        <dbReference type="Proteomes" id="UP000316639"/>
    </source>
</evidence>
<dbReference type="AlphaFoldDB" id="A0A563EJU3"/>
<evidence type="ECO:0000313" key="3">
    <source>
        <dbReference type="EMBL" id="TWP46975.1"/>
    </source>
</evidence>
<reference evidence="3 4" key="1">
    <citation type="submission" date="2019-07" db="EMBL/GenBank/DDBJ databases">
        <title>Lentzea xizangensis sp. nov., isolated from Qinghai-Tibetan Plateau Soils.</title>
        <authorList>
            <person name="Huang J."/>
        </authorList>
    </citation>
    <scope>NUCLEOTIDE SEQUENCE [LARGE SCALE GENOMIC DNA]</scope>
    <source>
        <strain evidence="3 4">FXJ1.1311</strain>
    </source>
</reference>
<accession>A0A563EJU3</accession>
<evidence type="ECO:0000256" key="1">
    <source>
        <dbReference type="SAM" id="SignalP"/>
    </source>
</evidence>
<keyword evidence="4" id="KW-1185">Reference proteome</keyword>
<comment type="caution">
    <text evidence="3">The sequence shown here is derived from an EMBL/GenBank/DDBJ whole genome shotgun (WGS) entry which is preliminary data.</text>
</comment>